<dbReference type="EMBL" id="KV467834">
    <property type="protein sequence ID" value="OCT55987.1"/>
    <property type="molecule type" value="Genomic_DNA"/>
</dbReference>
<evidence type="ECO:0000313" key="1">
    <source>
        <dbReference type="EMBL" id="OCT55987.1"/>
    </source>
</evidence>
<proteinExistence type="predicted"/>
<organism evidence="1">
    <name type="scientific">Xenopus laevis</name>
    <name type="common">African clawed frog</name>
    <dbReference type="NCBI Taxonomy" id="8355"/>
    <lineage>
        <taxon>Eukaryota</taxon>
        <taxon>Metazoa</taxon>
        <taxon>Chordata</taxon>
        <taxon>Craniata</taxon>
        <taxon>Vertebrata</taxon>
        <taxon>Euteleostomi</taxon>
        <taxon>Amphibia</taxon>
        <taxon>Batrachia</taxon>
        <taxon>Anura</taxon>
        <taxon>Pipoidea</taxon>
        <taxon>Pipidae</taxon>
        <taxon>Xenopodinae</taxon>
        <taxon>Xenopus</taxon>
        <taxon>Xenopus</taxon>
    </lineage>
</organism>
<reference evidence="1" key="1">
    <citation type="submission" date="2016-05" db="EMBL/GenBank/DDBJ databases">
        <title>WGS assembly of Xenopus laevis.</title>
        <authorList>
            <person name="Session A."/>
            <person name="Uno Y."/>
            <person name="Kwon T."/>
            <person name="Chapman J."/>
            <person name="Toyoda A."/>
            <person name="Takahashi S."/>
            <person name="Fukui A."/>
            <person name="Hikosaka A."/>
            <person name="Putnam N."/>
            <person name="Stites J."/>
            <person name="Van Heeringen S."/>
            <person name="Quigley I."/>
            <person name="Heinz S."/>
            <person name="Hellsten U."/>
            <person name="Lyons J."/>
            <person name="Suzuki A."/>
            <person name="Kondo M."/>
            <person name="Ogino H."/>
            <person name="Ochi H."/>
            <person name="Bogdanovic O."/>
            <person name="Lister R."/>
            <person name="Georgiou G."/>
            <person name="Paranjpe S."/>
            <person name="Van Kruijsbergen I."/>
            <person name="Mozaffari S."/>
            <person name="Shu S."/>
            <person name="Schmutz J."/>
            <person name="Jenkins J."/>
            <person name="Grimwood J."/>
            <person name="Carlson J."/>
            <person name="Mitros T."/>
            <person name="Simakov O."/>
            <person name="Heald R."/>
            <person name="Miller K."/>
            <person name="Haudenschild C."/>
            <person name="Kuroki Y."/>
            <person name="Tanaka T."/>
            <person name="Michiue T."/>
            <person name="Watanabe M."/>
            <person name="Kinoshita T."/>
            <person name="Ohta Y."/>
            <person name="Mawaribuchi S."/>
            <person name="Suzuki Y."/>
            <person name="Haramoto Y."/>
            <person name="Yamamoto T."/>
            <person name="Takagi C."/>
            <person name="Kitzman J."/>
            <person name="Shendure J."/>
            <person name="Nakayama T."/>
            <person name="Izutsu Y."/>
            <person name="Robert J."/>
            <person name="Dichmann D."/>
            <person name="Flajnik M."/>
            <person name="Houston D."/>
            <person name="Marcotte E."/>
            <person name="Wallingford J."/>
            <person name="Ito Y."/>
            <person name="Asashima M."/>
            <person name="Ueno N."/>
            <person name="Matsuda Y."/>
            <person name="Jan Veenstra G."/>
            <person name="Fujiyama A."/>
            <person name="Harland R."/>
            <person name="Taira M."/>
            <person name="Rokhsar D.S."/>
        </authorList>
    </citation>
    <scope>NUCLEOTIDE SEQUENCE</scope>
    <source>
        <strain evidence="1">J</strain>
        <tissue evidence="1">Blood</tissue>
    </source>
</reference>
<sequence>MEKYDLFTQSWLTKDLSWIGRMATVKTILLPKLLYLFRTIPKNKFFFLLLKVILTFVWKHFKPRIATNILTKSKSQGL</sequence>
<protein>
    <submittedName>
        <fullName evidence="1">Uncharacterized protein</fullName>
    </submittedName>
</protein>
<dbReference type="AlphaFoldDB" id="A0A974BQ27"/>
<accession>A0A974BQ27</accession>
<gene>
    <name evidence="1" type="ORF">XELAEV_18004038mg</name>
</gene>
<name>A0A974BQ27_XENLA</name>
<dbReference type="Proteomes" id="UP000694892">
    <property type="component" value="Unassembled WGS sequence"/>
</dbReference>